<organism evidence="2 3">
    <name type="scientific">Flagellimonas halotolerans</name>
    <dbReference type="NCBI Taxonomy" id="3112164"/>
    <lineage>
        <taxon>Bacteria</taxon>
        <taxon>Pseudomonadati</taxon>
        <taxon>Bacteroidota</taxon>
        <taxon>Flavobacteriia</taxon>
        <taxon>Flavobacteriales</taxon>
        <taxon>Flavobacteriaceae</taxon>
        <taxon>Flagellimonas</taxon>
    </lineage>
</organism>
<protein>
    <submittedName>
        <fullName evidence="2">Uncharacterized protein</fullName>
    </submittedName>
</protein>
<evidence type="ECO:0000313" key="2">
    <source>
        <dbReference type="EMBL" id="MEC4266306.1"/>
    </source>
</evidence>
<gene>
    <name evidence="2" type="ORF">VOP03_13185</name>
</gene>
<keyword evidence="3" id="KW-1185">Reference proteome</keyword>
<dbReference type="RefSeq" id="WP_326279226.1">
    <property type="nucleotide sequence ID" value="NZ_JAYKYV010000012.1"/>
</dbReference>
<feature type="coiled-coil region" evidence="1">
    <location>
        <begin position="68"/>
        <end position="102"/>
    </location>
</feature>
<keyword evidence="1" id="KW-0175">Coiled coil</keyword>
<evidence type="ECO:0000313" key="3">
    <source>
        <dbReference type="Proteomes" id="UP001355298"/>
    </source>
</evidence>
<dbReference type="Proteomes" id="UP001355298">
    <property type="component" value="Unassembled WGS sequence"/>
</dbReference>
<comment type="caution">
    <text evidence="2">The sequence shown here is derived from an EMBL/GenBank/DDBJ whole genome shotgun (WGS) entry which is preliminary data.</text>
</comment>
<reference evidence="2 3" key="1">
    <citation type="submission" date="2024-01" db="EMBL/GenBank/DDBJ databases">
        <title>The strains designed SYSU M86414 and SYSU M84420 isolated from the marine sediment in San Sha City (Hainan Province, China).</title>
        <authorList>
            <person name="Guo D."/>
        </authorList>
    </citation>
    <scope>NUCLEOTIDE SEQUENCE [LARGE SCALE GENOMIC DNA]</scope>
    <source>
        <strain evidence="2 3">SYSU M84420</strain>
    </source>
</reference>
<sequence>MMETKLNKRKFREWFSADELHEESKRWSSELKFARDEQKFLNQMVKDYTLDIIDSDMFKSVQPVVESLDKLEKDLVDLFKKVQLHENQLQIMVDEVNQEKMEEAYLDTHNDLGKEIEDYFVKYRDSKTKIFNIVSNVIKRKKQKRLLN</sequence>
<proteinExistence type="predicted"/>
<dbReference type="EMBL" id="JAYMGW010000012">
    <property type="protein sequence ID" value="MEC4266306.1"/>
    <property type="molecule type" value="Genomic_DNA"/>
</dbReference>
<name>A0ABU6IT42_9FLAO</name>
<evidence type="ECO:0000256" key="1">
    <source>
        <dbReference type="SAM" id="Coils"/>
    </source>
</evidence>
<accession>A0ABU6IT42</accession>